<evidence type="ECO:0000256" key="6">
    <source>
        <dbReference type="ARBA" id="ARBA00022692"/>
    </source>
</evidence>
<evidence type="ECO:0000256" key="9">
    <source>
        <dbReference type="ARBA" id="ARBA00023065"/>
    </source>
</evidence>
<feature type="domain" description="SLBB" evidence="18">
    <location>
        <begin position="240"/>
        <end position="318"/>
    </location>
</feature>
<keyword evidence="9" id="KW-0406">Ion transport</keyword>
<evidence type="ECO:0000256" key="13">
    <source>
        <dbReference type="ARBA" id="ARBA00023237"/>
    </source>
</evidence>
<gene>
    <name evidence="19" type="ORF">Sps_03624</name>
</gene>
<keyword evidence="7 15" id="KW-0732">Signal</keyword>
<dbReference type="InterPro" id="IPR003715">
    <property type="entry name" value="Poly_export_N"/>
</dbReference>
<evidence type="ECO:0000259" key="16">
    <source>
        <dbReference type="Pfam" id="PF02563"/>
    </source>
</evidence>
<dbReference type="InterPro" id="IPR054765">
    <property type="entry name" value="SLBB_dom"/>
</dbReference>
<evidence type="ECO:0000256" key="1">
    <source>
        <dbReference type="ARBA" id="ARBA00004571"/>
    </source>
</evidence>
<dbReference type="Pfam" id="PF02563">
    <property type="entry name" value="Poly_export"/>
    <property type="match status" value="1"/>
</dbReference>
<feature type="signal peptide" evidence="15">
    <location>
        <begin position="1"/>
        <end position="21"/>
    </location>
</feature>
<dbReference type="EMBL" id="CP014782">
    <property type="protein sequence ID" value="AQS38751.1"/>
    <property type="molecule type" value="Genomic_DNA"/>
</dbReference>
<dbReference type="AlphaFoldDB" id="A0A1S6HTE7"/>
<dbReference type="InterPro" id="IPR019554">
    <property type="entry name" value="Soluble_ligand-bd"/>
</dbReference>
<keyword evidence="10" id="KW-0626">Porin</keyword>
<accession>A0A1S6HTE7</accession>
<dbReference type="OrthoDB" id="9808421at2"/>
<keyword evidence="12" id="KW-0564">Palmitate</keyword>
<evidence type="ECO:0000256" key="8">
    <source>
        <dbReference type="ARBA" id="ARBA00023047"/>
    </source>
</evidence>
<keyword evidence="4" id="KW-1134">Transmembrane beta strand</keyword>
<keyword evidence="20" id="KW-1185">Reference proteome</keyword>
<dbReference type="PANTHER" id="PTHR33619:SF3">
    <property type="entry name" value="POLYSACCHARIDE EXPORT PROTEIN GFCE-RELATED"/>
    <property type="match status" value="1"/>
</dbReference>
<comment type="similarity">
    <text evidence="2">Belongs to the BexD/CtrA/VexA family.</text>
</comment>
<evidence type="ECO:0000313" key="19">
    <source>
        <dbReference type="EMBL" id="AQS38751.1"/>
    </source>
</evidence>
<feature type="domain" description="Polysaccharide export protein N-terminal" evidence="16">
    <location>
        <begin position="69"/>
        <end position="140"/>
    </location>
</feature>
<comment type="subcellular location">
    <subcellularLocation>
        <location evidence="1">Cell outer membrane</location>
        <topology evidence="1">Multi-pass membrane protein</topology>
    </subcellularLocation>
</comment>
<reference evidence="19 20" key="1">
    <citation type="submission" date="2016-03" db="EMBL/GenBank/DDBJ databases">
        <title>Complete genome sequence of Shewanella psychrophila WP2, a deep sea bacterium isolated from west Pacific sediment.</title>
        <authorList>
            <person name="Xu G."/>
            <person name="Jian H."/>
        </authorList>
    </citation>
    <scope>NUCLEOTIDE SEQUENCE [LARGE SCALE GENOMIC DNA]</scope>
    <source>
        <strain evidence="19 20">WP2</strain>
    </source>
</reference>
<dbReference type="Proteomes" id="UP000189545">
    <property type="component" value="Chromosome"/>
</dbReference>
<proteinExistence type="inferred from homology"/>
<organism evidence="19 20">
    <name type="scientific">Shewanella psychrophila</name>
    <dbReference type="NCBI Taxonomy" id="225848"/>
    <lineage>
        <taxon>Bacteria</taxon>
        <taxon>Pseudomonadati</taxon>
        <taxon>Pseudomonadota</taxon>
        <taxon>Gammaproteobacteria</taxon>
        <taxon>Alteromonadales</taxon>
        <taxon>Shewanellaceae</taxon>
        <taxon>Shewanella</taxon>
    </lineage>
</organism>
<keyword evidence="14" id="KW-0449">Lipoprotein</keyword>
<keyword evidence="6" id="KW-0812">Transmembrane</keyword>
<evidence type="ECO:0000259" key="18">
    <source>
        <dbReference type="Pfam" id="PF22461"/>
    </source>
</evidence>
<dbReference type="GO" id="GO:0015159">
    <property type="term" value="F:polysaccharide transmembrane transporter activity"/>
    <property type="evidence" value="ECO:0007669"/>
    <property type="project" value="InterPro"/>
</dbReference>
<dbReference type="Pfam" id="PF10531">
    <property type="entry name" value="SLBB"/>
    <property type="match status" value="1"/>
</dbReference>
<dbReference type="Gene3D" id="3.10.560.10">
    <property type="entry name" value="Outer membrane lipoprotein wza domain like"/>
    <property type="match status" value="2"/>
</dbReference>
<evidence type="ECO:0000256" key="3">
    <source>
        <dbReference type="ARBA" id="ARBA00022448"/>
    </source>
</evidence>
<protein>
    <submittedName>
        <fullName evidence="19">Periplasmic protein involved in polysaccharide export</fullName>
    </submittedName>
</protein>
<name>A0A1S6HTE7_9GAMM</name>
<dbReference type="Pfam" id="PF22461">
    <property type="entry name" value="SLBB_2"/>
    <property type="match status" value="1"/>
</dbReference>
<dbReference type="PANTHER" id="PTHR33619">
    <property type="entry name" value="POLYSACCHARIDE EXPORT PROTEIN GFCE-RELATED"/>
    <property type="match status" value="1"/>
</dbReference>
<feature type="chain" id="PRO_5013249833" evidence="15">
    <location>
        <begin position="22"/>
        <end position="357"/>
    </location>
</feature>
<dbReference type="KEGG" id="spsw:Sps_03624"/>
<evidence type="ECO:0000256" key="4">
    <source>
        <dbReference type="ARBA" id="ARBA00022452"/>
    </source>
</evidence>
<keyword evidence="8" id="KW-0625">Polysaccharide transport</keyword>
<evidence type="ECO:0000313" key="20">
    <source>
        <dbReference type="Proteomes" id="UP000189545"/>
    </source>
</evidence>
<dbReference type="GO" id="GO:0009279">
    <property type="term" value="C:cell outer membrane"/>
    <property type="evidence" value="ECO:0007669"/>
    <property type="project" value="UniProtKB-SubCell"/>
</dbReference>
<dbReference type="GO" id="GO:0006811">
    <property type="term" value="P:monoatomic ion transport"/>
    <property type="evidence" value="ECO:0007669"/>
    <property type="project" value="UniProtKB-KW"/>
</dbReference>
<keyword evidence="5" id="KW-0762">Sugar transport</keyword>
<dbReference type="RefSeq" id="WP_077753751.1">
    <property type="nucleotide sequence ID" value="NZ_CP014782.1"/>
</dbReference>
<evidence type="ECO:0000256" key="12">
    <source>
        <dbReference type="ARBA" id="ARBA00023139"/>
    </source>
</evidence>
<sequence length="357" mass="39891">MHNFILFIRLLALSLLLSSCASLDKTSPPPLELPLVLQKIADVETLDEPAHISQQRLEQELTNLHQVKPGTYEISAGDKFNIFVYGEPDLNTKQAIVKLDGSLTFKLIGDVQVAGKTVPQATALMERKLQRYILFPKVTLMPYDMRSASITIIGKVIHPGVYYFDGSLRAAEAIGLAGGFSTGIFDDNTIELADLEHSYIQRGEYLLPVDLTKLIRKGNMHHNVPLVDGDYVYIASSMSQEVFITGEVNKPSYYGYSERMTLARLVSRAQGLLLSANSHVLVIRGNIKHPLVYKVNIDKILNGETRDFLIQPNDLVYVPKSMIGSWNSFLTQLMPTLETMLTGLLLERGVHDFQSRN</sequence>
<evidence type="ECO:0000256" key="14">
    <source>
        <dbReference type="ARBA" id="ARBA00023288"/>
    </source>
</evidence>
<feature type="domain" description="Soluble ligand binding" evidence="17">
    <location>
        <begin position="150"/>
        <end position="182"/>
    </location>
</feature>
<dbReference type="InterPro" id="IPR049712">
    <property type="entry name" value="Poly_export"/>
</dbReference>
<keyword evidence="3" id="KW-0813">Transport</keyword>
<evidence type="ECO:0000256" key="11">
    <source>
        <dbReference type="ARBA" id="ARBA00023136"/>
    </source>
</evidence>
<evidence type="ECO:0000256" key="2">
    <source>
        <dbReference type="ARBA" id="ARBA00009450"/>
    </source>
</evidence>
<keyword evidence="13" id="KW-0998">Cell outer membrane</keyword>
<evidence type="ECO:0000259" key="17">
    <source>
        <dbReference type="Pfam" id="PF10531"/>
    </source>
</evidence>
<dbReference type="STRING" id="225848.Sps_03624"/>
<evidence type="ECO:0000256" key="10">
    <source>
        <dbReference type="ARBA" id="ARBA00023114"/>
    </source>
</evidence>
<evidence type="ECO:0000256" key="15">
    <source>
        <dbReference type="SAM" id="SignalP"/>
    </source>
</evidence>
<dbReference type="GO" id="GO:0046930">
    <property type="term" value="C:pore complex"/>
    <property type="evidence" value="ECO:0007669"/>
    <property type="project" value="UniProtKB-KW"/>
</dbReference>
<dbReference type="Gene3D" id="3.30.1950.10">
    <property type="entry name" value="wza like domain"/>
    <property type="match status" value="1"/>
</dbReference>
<evidence type="ECO:0000256" key="5">
    <source>
        <dbReference type="ARBA" id="ARBA00022597"/>
    </source>
</evidence>
<dbReference type="GO" id="GO:0015288">
    <property type="term" value="F:porin activity"/>
    <property type="evidence" value="ECO:0007669"/>
    <property type="project" value="UniProtKB-KW"/>
</dbReference>
<keyword evidence="11" id="KW-0472">Membrane</keyword>
<evidence type="ECO:0000256" key="7">
    <source>
        <dbReference type="ARBA" id="ARBA00022729"/>
    </source>
</evidence>